<dbReference type="Gene3D" id="2.40.160.190">
    <property type="match status" value="1"/>
</dbReference>
<organism evidence="2 3">
    <name type="scientific">Butyricimonas faecihominis</name>
    <dbReference type="NCBI Taxonomy" id="1472416"/>
    <lineage>
        <taxon>Bacteria</taxon>
        <taxon>Pseudomonadati</taxon>
        <taxon>Bacteroidota</taxon>
        <taxon>Bacteroidia</taxon>
        <taxon>Bacteroidales</taxon>
        <taxon>Odoribacteraceae</taxon>
        <taxon>Butyricimonas</taxon>
    </lineage>
</organism>
<dbReference type="OrthoDB" id="1100921at2"/>
<name>A0A7W6HXC9_9BACT</name>
<dbReference type="EMBL" id="JACIES010000006">
    <property type="protein sequence ID" value="MBB4026725.1"/>
    <property type="molecule type" value="Genomic_DNA"/>
</dbReference>
<evidence type="ECO:0000256" key="1">
    <source>
        <dbReference type="SAM" id="SignalP"/>
    </source>
</evidence>
<dbReference type="AlphaFoldDB" id="A0A7W6HXC9"/>
<dbReference type="PROSITE" id="PS51257">
    <property type="entry name" value="PROKAR_LIPOPROTEIN"/>
    <property type="match status" value="1"/>
</dbReference>
<feature type="signal peptide" evidence="1">
    <location>
        <begin position="1"/>
        <end position="21"/>
    </location>
</feature>
<keyword evidence="1" id="KW-0732">Signal</keyword>
<evidence type="ECO:0008006" key="4">
    <source>
        <dbReference type="Google" id="ProtNLM"/>
    </source>
</evidence>
<feature type="chain" id="PRO_5030819559" description="DUF4595 domain-containing protein" evidence="1">
    <location>
        <begin position="22"/>
        <end position="251"/>
    </location>
</feature>
<dbReference type="RefSeq" id="WP_151411714.1">
    <property type="nucleotide sequence ID" value="NZ_AP028155.1"/>
</dbReference>
<protein>
    <recommendedName>
        <fullName evidence="4">DUF4595 domain-containing protein</fullName>
    </recommendedName>
</protein>
<dbReference type="Proteomes" id="UP000546007">
    <property type="component" value="Unassembled WGS sequence"/>
</dbReference>
<reference evidence="2 3" key="1">
    <citation type="submission" date="2020-08" db="EMBL/GenBank/DDBJ databases">
        <title>Genomic Encyclopedia of Type Strains, Phase IV (KMG-IV): sequencing the most valuable type-strain genomes for metagenomic binning, comparative biology and taxonomic classification.</title>
        <authorList>
            <person name="Goeker M."/>
        </authorList>
    </citation>
    <scope>NUCLEOTIDE SEQUENCE [LARGE SCALE GENOMIC DNA]</scope>
    <source>
        <strain evidence="2 3">DSM 105721</strain>
    </source>
</reference>
<accession>A0A7W6HXC9</accession>
<keyword evidence="3" id="KW-1185">Reference proteome</keyword>
<dbReference type="GeneID" id="93102797"/>
<gene>
    <name evidence="2" type="ORF">GGR14_002526</name>
</gene>
<dbReference type="CDD" id="cd12871">
    <property type="entry name" value="Bacuni_01323_like"/>
    <property type="match status" value="1"/>
</dbReference>
<comment type="caution">
    <text evidence="2">The sequence shown here is derived from an EMBL/GenBank/DDBJ whole genome shotgun (WGS) entry which is preliminary data.</text>
</comment>
<evidence type="ECO:0000313" key="3">
    <source>
        <dbReference type="Proteomes" id="UP000546007"/>
    </source>
</evidence>
<sequence length="251" mass="30097">MKKIFTLLVMVALAACWVSCSDDDNDNENFGKNGKRLIREMHTEHGYEFFIKFDYDKDGYITKIENGYYKEICTISRQEKKVTYYYDGELSEISTLNDKGYVISEDYWDQEKWRKEYTYEYDNSGQMIKEMDYETEDGTIYTWKDGNIISKEYTDQEDSAEYEYYTEYENKSNIDLAQILYLWEDGISIADYCGKISKNLLKSCTHTGSYWERYEYEYEFDEKGYVSTIKEYLMKGGNKKLNQLYHITYVE</sequence>
<evidence type="ECO:0000313" key="2">
    <source>
        <dbReference type="EMBL" id="MBB4026725.1"/>
    </source>
</evidence>
<proteinExistence type="predicted"/>